<sequence length="122" mass="13714">MIFGLEYVDTDAVFGEEQGEEQAGGAGPDDHDLLVKSQYMQGGVSWQRHLIERSAHYNTLERDTVPARFIYILEIYGCDRSRCDPAARPQPRGDIASGPSIQRQFPPSPGFHSKDFPIFPIF</sequence>
<dbReference type="EMBL" id="BPPX01000008">
    <property type="protein sequence ID" value="GJC81878.1"/>
    <property type="molecule type" value="Genomic_DNA"/>
</dbReference>
<dbReference type="AlphaFoldDB" id="A0AA37GKG7"/>
<name>A0AA37GKG7_9PEZI</name>
<reference evidence="2 3" key="1">
    <citation type="submission" date="2021-07" db="EMBL/GenBank/DDBJ databases">
        <title>Genome data of Colletotrichum spaethianum.</title>
        <authorList>
            <person name="Utami Y.D."/>
            <person name="Hiruma K."/>
        </authorList>
    </citation>
    <scope>NUCLEOTIDE SEQUENCE [LARGE SCALE GENOMIC DNA]</scope>
    <source>
        <strain evidence="2 3">MAFF 242679</strain>
    </source>
</reference>
<feature type="region of interest" description="Disordered" evidence="1">
    <location>
        <begin position="84"/>
        <end position="114"/>
    </location>
</feature>
<keyword evidence="3" id="KW-1185">Reference proteome</keyword>
<organism evidence="2 3">
    <name type="scientific">Colletotrichum liriopes</name>
    <dbReference type="NCBI Taxonomy" id="708192"/>
    <lineage>
        <taxon>Eukaryota</taxon>
        <taxon>Fungi</taxon>
        <taxon>Dikarya</taxon>
        <taxon>Ascomycota</taxon>
        <taxon>Pezizomycotina</taxon>
        <taxon>Sordariomycetes</taxon>
        <taxon>Hypocreomycetidae</taxon>
        <taxon>Glomerellales</taxon>
        <taxon>Glomerellaceae</taxon>
        <taxon>Colletotrichum</taxon>
        <taxon>Colletotrichum spaethianum species complex</taxon>
    </lineage>
</organism>
<proteinExistence type="predicted"/>
<comment type="caution">
    <text evidence="2">The sequence shown here is derived from an EMBL/GenBank/DDBJ whole genome shotgun (WGS) entry which is preliminary data.</text>
</comment>
<gene>
    <name evidence="2" type="ORF">ColLi_04716</name>
</gene>
<accession>A0AA37GKG7</accession>
<evidence type="ECO:0000256" key="1">
    <source>
        <dbReference type="SAM" id="MobiDB-lite"/>
    </source>
</evidence>
<dbReference type="Proteomes" id="UP001055172">
    <property type="component" value="Unassembled WGS sequence"/>
</dbReference>
<evidence type="ECO:0000313" key="3">
    <source>
        <dbReference type="Proteomes" id="UP001055172"/>
    </source>
</evidence>
<evidence type="ECO:0000313" key="2">
    <source>
        <dbReference type="EMBL" id="GJC81878.1"/>
    </source>
</evidence>
<protein>
    <submittedName>
        <fullName evidence="2">Uncharacterized protein</fullName>
    </submittedName>
</protein>